<evidence type="ECO:0008006" key="3">
    <source>
        <dbReference type="Google" id="ProtNLM"/>
    </source>
</evidence>
<proteinExistence type="predicted"/>
<dbReference type="InterPro" id="IPR022183">
    <property type="entry name" value="DUF3710"/>
</dbReference>
<dbReference type="RefSeq" id="WP_306977390.1">
    <property type="nucleotide sequence ID" value="NZ_JAUSZV010000005.1"/>
</dbReference>
<protein>
    <recommendedName>
        <fullName evidence="3">DUF3710 domain-containing protein</fullName>
    </recommendedName>
</protein>
<dbReference type="Proteomes" id="UP001234216">
    <property type="component" value="Unassembled WGS sequence"/>
</dbReference>
<accession>A0AAW8FGP2</accession>
<name>A0AAW8FGP2_9ACTN</name>
<dbReference type="Pfam" id="PF12502">
    <property type="entry name" value="DUF3710"/>
    <property type="match status" value="1"/>
</dbReference>
<organism evidence="1 2">
    <name type="scientific">Streptomyces canus</name>
    <dbReference type="NCBI Taxonomy" id="58343"/>
    <lineage>
        <taxon>Bacteria</taxon>
        <taxon>Bacillati</taxon>
        <taxon>Actinomycetota</taxon>
        <taxon>Actinomycetes</taxon>
        <taxon>Kitasatosporales</taxon>
        <taxon>Streptomycetaceae</taxon>
        <taxon>Streptomyces</taxon>
        <taxon>Streptomyces aurantiacus group</taxon>
    </lineage>
</organism>
<comment type="caution">
    <text evidence="1">The sequence shown here is derived from an EMBL/GenBank/DDBJ whole genome shotgun (WGS) entry which is preliminary data.</text>
</comment>
<evidence type="ECO:0000313" key="2">
    <source>
        <dbReference type="Proteomes" id="UP001234216"/>
    </source>
</evidence>
<sequence>MGEASDAARSVVAQFRRDGFVAPESAQRAEFEVWDRVTPGWVLLVTLQILLELRAEDGRTDLGRPVRGLDDEEARLMIRTLLGDAAAPETSRRDLITLDRLLELLASVIAEESLSDEEVHALLEAAEESCLAVGPWDVSDDRRPQSGELVDLGGLLVPTEPGLKIELMSSRRDGSLVGVTLIRGRTAIQLQAFRALEDTSWASVREDLARTMRGRGGSAEERVGPAGTELQAVVRIQGPPGKDRQTARVLGHDGPGWILRGFVTGVGAEPGSTEEWPYETFQGTVVRMSAEDHGTDPLIRLRQPESGV</sequence>
<dbReference type="EMBL" id="JAUSZV010000005">
    <property type="protein sequence ID" value="MDQ0908230.1"/>
    <property type="molecule type" value="Genomic_DNA"/>
</dbReference>
<reference evidence="1" key="1">
    <citation type="submission" date="2023-07" db="EMBL/GenBank/DDBJ databases">
        <title>Comparative genomics of wheat-associated soil bacteria to identify genetic determinants of phenazine resistance.</title>
        <authorList>
            <person name="Mouncey N."/>
        </authorList>
    </citation>
    <scope>NUCLEOTIDE SEQUENCE</scope>
    <source>
        <strain evidence="1">V4I22</strain>
    </source>
</reference>
<dbReference type="AlphaFoldDB" id="A0AAW8FGP2"/>
<gene>
    <name evidence="1" type="ORF">QFZ22_004215</name>
</gene>
<evidence type="ECO:0000313" key="1">
    <source>
        <dbReference type="EMBL" id="MDQ0908230.1"/>
    </source>
</evidence>